<dbReference type="PROSITE" id="PS50011">
    <property type="entry name" value="PROTEIN_KINASE_DOM"/>
    <property type="match status" value="1"/>
</dbReference>
<feature type="domain" description="Protein kinase" evidence="14">
    <location>
        <begin position="1"/>
        <end position="266"/>
    </location>
</feature>
<dbReference type="InterPro" id="IPR000719">
    <property type="entry name" value="Prot_kinase_dom"/>
</dbReference>
<evidence type="ECO:0000256" key="5">
    <source>
        <dbReference type="ARBA" id="ARBA00019973"/>
    </source>
</evidence>
<evidence type="ECO:0000256" key="9">
    <source>
        <dbReference type="ARBA" id="ARBA00022840"/>
    </source>
</evidence>
<dbReference type="InterPro" id="IPR051681">
    <property type="entry name" value="Ser/Thr_Kinases-Pseudokinases"/>
</dbReference>
<evidence type="ECO:0000256" key="13">
    <source>
        <dbReference type="ARBA" id="ARBA00048679"/>
    </source>
</evidence>
<comment type="function">
    <text evidence="1">Component of the EKC/KEOPS complex that is required for the formation of a threonylcarbamoyl group on adenosine at position 37 (t(6)A37) in tRNAs that read codons beginning with adenine. The complex is probably involved in the transfer of the threonylcarbamoyl moiety of threonylcarbamoyl-AMP (TC-AMP) to the N6 group of A37. BUD32 has ATPase activity in the context of the EKC/KEOPS complex and likely plays a supporting role to the catalytic subunit KAE1. The EKC/KEOPS complex also promotes both telomere uncapping and telomere elongation. The complex is required for efficient recruitment of transcriptional coactivators.</text>
</comment>
<organism evidence="15 16">
    <name type="scientific">Mollisia scopiformis</name>
    <name type="common">Conifer needle endophyte fungus</name>
    <name type="synonym">Phialocephala scopiformis</name>
    <dbReference type="NCBI Taxonomy" id="149040"/>
    <lineage>
        <taxon>Eukaryota</taxon>
        <taxon>Fungi</taxon>
        <taxon>Dikarya</taxon>
        <taxon>Ascomycota</taxon>
        <taxon>Pezizomycotina</taxon>
        <taxon>Leotiomycetes</taxon>
        <taxon>Helotiales</taxon>
        <taxon>Mollisiaceae</taxon>
        <taxon>Mollisia</taxon>
    </lineage>
</organism>
<dbReference type="InterPro" id="IPR008266">
    <property type="entry name" value="Tyr_kinase_AS"/>
</dbReference>
<sequence length="266" mass="30218">MESLTYRGSTSDFSRFKSGIIIKSPMKVWAGNPNRKKLEEEMEEAISFERRILEKLGSHLRIVPYLGAHAPSRGILLTEASHGNLQAYIDFNNAAINNSLRWKWSVQAVEAVAYVHRQGVIHSDLRPENYLVHATGELSLDLWLCDFGGSRCDELGFNVHHLPDEPFFDPRMPWESTPATDIFSLGSIVYTTLTGYWPYREGPPPVTVEDKNAYETHVNEMFAAGIFPDVSMLRGGKVIKGCWDHQYKTVEEVLWAIKSEMVTLEK</sequence>
<keyword evidence="6" id="KW-0808">Transferase</keyword>
<dbReference type="PANTHER" id="PTHR44329">
    <property type="entry name" value="SERINE/THREONINE-PROTEIN KINASE TNNI3K-RELATED"/>
    <property type="match status" value="1"/>
</dbReference>
<dbReference type="KEGG" id="psco:LY89DRAFT_603709"/>
<name>A0A132B2C6_MOLSC</name>
<dbReference type="SMART" id="SM00220">
    <property type="entry name" value="S_TKc"/>
    <property type="match status" value="1"/>
</dbReference>
<protein>
    <recommendedName>
        <fullName evidence="5">EKC/KEOPS complex subunit BUD32</fullName>
        <ecNumber evidence="3">2.7.11.1</ecNumber>
    </recommendedName>
    <alternativeName>
        <fullName evidence="10 11">Atypical Serine/threonine protein kinase BUD32</fullName>
    </alternativeName>
    <alternativeName>
        <fullName evidence="4">EKC/KEOPS complex subunit bud32</fullName>
    </alternativeName>
</protein>
<dbReference type="Proteomes" id="UP000070700">
    <property type="component" value="Unassembled WGS sequence"/>
</dbReference>
<dbReference type="SUPFAM" id="SSF56112">
    <property type="entry name" value="Protein kinase-like (PK-like)"/>
    <property type="match status" value="1"/>
</dbReference>
<accession>A0A132B2C6</accession>
<dbReference type="RefSeq" id="XP_018060544.1">
    <property type="nucleotide sequence ID" value="XM_018210321.1"/>
</dbReference>
<dbReference type="Gene3D" id="1.10.510.10">
    <property type="entry name" value="Transferase(Phosphotransferase) domain 1"/>
    <property type="match status" value="1"/>
</dbReference>
<dbReference type="EMBL" id="KQ947452">
    <property type="protein sequence ID" value="KUJ06189.1"/>
    <property type="molecule type" value="Genomic_DNA"/>
</dbReference>
<dbReference type="STRING" id="149040.A0A132B2C6"/>
<dbReference type="GeneID" id="28820047"/>
<evidence type="ECO:0000256" key="3">
    <source>
        <dbReference type="ARBA" id="ARBA00012513"/>
    </source>
</evidence>
<dbReference type="AlphaFoldDB" id="A0A132B2C6"/>
<comment type="catalytic activity">
    <reaction evidence="13">
        <text>L-seryl-[protein] + ATP = O-phospho-L-seryl-[protein] + ADP + H(+)</text>
        <dbReference type="Rhea" id="RHEA:17989"/>
        <dbReference type="Rhea" id="RHEA-COMP:9863"/>
        <dbReference type="Rhea" id="RHEA-COMP:11604"/>
        <dbReference type="ChEBI" id="CHEBI:15378"/>
        <dbReference type="ChEBI" id="CHEBI:29999"/>
        <dbReference type="ChEBI" id="CHEBI:30616"/>
        <dbReference type="ChEBI" id="CHEBI:83421"/>
        <dbReference type="ChEBI" id="CHEBI:456216"/>
        <dbReference type="EC" id="2.7.11.1"/>
    </reaction>
</comment>
<keyword evidence="9" id="KW-0067">ATP-binding</keyword>
<dbReference type="OrthoDB" id="1668230at2759"/>
<dbReference type="EC" id="2.7.11.1" evidence="3"/>
<evidence type="ECO:0000259" key="14">
    <source>
        <dbReference type="PROSITE" id="PS50011"/>
    </source>
</evidence>
<evidence type="ECO:0000256" key="10">
    <source>
        <dbReference type="ARBA" id="ARBA00030980"/>
    </source>
</evidence>
<evidence type="ECO:0000256" key="6">
    <source>
        <dbReference type="ARBA" id="ARBA00022679"/>
    </source>
</evidence>
<evidence type="ECO:0000256" key="2">
    <source>
        <dbReference type="ARBA" id="ARBA00011534"/>
    </source>
</evidence>
<gene>
    <name evidence="15" type="ORF">LY89DRAFT_603709</name>
</gene>
<comment type="catalytic activity">
    <reaction evidence="12">
        <text>L-threonyl-[protein] + ATP = O-phospho-L-threonyl-[protein] + ADP + H(+)</text>
        <dbReference type="Rhea" id="RHEA:46608"/>
        <dbReference type="Rhea" id="RHEA-COMP:11060"/>
        <dbReference type="Rhea" id="RHEA-COMP:11605"/>
        <dbReference type="ChEBI" id="CHEBI:15378"/>
        <dbReference type="ChEBI" id="CHEBI:30013"/>
        <dbReference type="ChEBI" id="CHEBI:30616"/>
        <dbReference type="ChEBI" id="CHEBI:61977"/>
        <dbReference type="ChEBI" id="CHEBI:456216"/>
        <dbReference type="EC" id="2.7.11.1"/>
    </reaction>
</comment>
<keyword evidence="8 15" id="KW-0418">Kinase</keyword>
<comment type="subunit">
    <text evidence="2">Component of the EKC/KEOPS complex composed of at least BUD32, CGI121, GON7, KAE1 and PCC1; the whole complex dimerizes.</text>
</comment>
<evidence type="ECO:0000313" key="15">
    <source>
        <dbReference type="EMBL" id="KUJ06189.1"/>
    </source>
</evidence>
<dbReference type="InParanoid" id="A0A132B2C6"/>
<evidence type="ECO:0000256" key="8">
    <source>
        <dbReference type="ARBA" id="ARBA00022777"/>
    </source>
</evidence>
<keyword evidence="16" id="KW-1185">Reference proteome</keyword>
<evidence type="ECO:0000256" key="12">
    <source>
        <dbReference type="ARBA" id="ARBA00047899"/>
    </source>
</evidence>
<dbReference type="PANTHER" id="PTHR44329:SF288">
    <property type="entry name" value="MITOGEN-ACTIVATED PROTEIN KINASE KINASE KINASE 20"/>
    <property type="match status" value="1"/>
</dbReference>
<evidence type="ECO:0000256" key="11">
    <source>
        <dbReference type="ARBA" id="ARBA00033194"/>
    </source>
</evidence>
<evidence type="ECO:0000256" key="1">
    <source>
        <dbReference type="ARBA" id="ARBA00003747"/>
    </source>
</evidence>
<dbReference type="CDD" id="cd00180">
    <property type="entry name" value="PKc"/>
    <property type="match status" value="1"/>
</dbReference>
<evidence type="ECO:0000256" key="7">
    <source>
        <dbReference type="ARBA" id="ARBA00022741"/>
    </source>
</evidence>
<dbReference type="InterPro" id="IPR011009">
    <property type="entry name" value="Kinase-like_dom_sf"/>
</dbReference>
<evidence type="ECO:0000256" key="4">
    <source>
        <dbReference type="ARBA" id="ARBA00013948"/>
    </source>
</evidence>
<keyword evidence="7" id="KW-0547">Nucleotide-binding</keyword>
<dbReference type="GO" id="GO:0005524">
    <property type="term" value="F:ATP binding"/>
    <property type="evidence" value="ECO:0007669"/>
    <property type="project" value="UniProtKB-KW"/>
</dbReference>
<dbReference type="PROSITE" id="PS00109">
    <property type="entry name" value="PROTEIN_KINASE_TYR"/>
    <property type="match status" value="1"/>
</dbReference>
<dbReference type="Pfam" id="PF00069">
    <property type="entry name" value="Pkinase"/>
    <property type="match status" value="1"/>
</dbReference>
<evidence type="ECO:0000313" key="16">
    <source>
        <dbReference type="Proteomes" id="UP000070700"/>
    </source>
</evidence>
<dbReference type="GO" id="GO:0004674">
    <property type="term" value="F:protein serine/threonine kinase activity"/>
    <property type="evidence" value="ECO:0007669"/>
    <property type="project" value="UniProtKB-EC"/>
</dbReference>
<reference evidence="15 16" key="1">
    <citation type="submission" date="2015-10" db="EMBL/GenBank/DDBJ databases">
        <title>Full genome of DAOMC 229536 Phialocephala scopiformis, a fungal endophyte of spruce producing the potent anti-insectan compound rugulosin.</title>
        <authorList>
            <consortium name="DOE Joint Genome Institute"/>
            <person name="Walker A.K."/>
            <person name="Frasz S.L."/>
            <person name="Seifert K.A."/>
            <person name="Miller J.D."/>
            <person name="Mondo S.J."/>
            <person name="Labutti K."/>
            <person name="Lipzen A."/>
            <person name="Dockter R."/>
            <person name="Kennedy M."/>
            <person name="Grigoriev I.V."/>
            <person name="Spatafora J.W."/>
        </authorList>
    </citation>
    <scope>NUCLEOTIDE SEQUENCE [LARGE SCALE GENOMIC DNA]</scope>
    <source>
        <strain evidence="15 16">CBS 120377</strain>
    </source>
</reference>
<proteinExistence type="predicted"/>